<gene>
    <name evidence="3" type="ORF">PgNI_03338</name>
</gene>
<dbReference type="AlphaFoldDB" id="A0A6P8B9W1"/>
<evidence type="ECO:0000313" key="3">
    <source>
        <dbReference type="RefSeq" id="XP_030983962.1"/>
    </source>
</evidence>
<evidence type="ECO:0000313" key="2">
    <source>
        <dbReference type="Proteomes" id="UP000515153"/>
    </source>
</evidence>
<reference evidence="3" key="3">
    <citation type="submission" date="2025-08" db="UniProtKB">
        <authorList>
            <consortium name="RefSeq"/>
        </authorList>
    </citation>
    <scope>IDENTIFICATION</scope>
    <source>
        <strain evidence="3">NI907</strain>
    </source>
</reference>
<keyword evidence="2" id="KW-1185">Reference proteome</keyword>
<protein>
    <submittedName>
        <fullName evidence="3">Uncharacterized protein</fullName>
    </submittedName>
</protein>
<proteinExistence type="predicted"/>
<evidence type="ECO:0000256" key="1">
    <source>
        <dbReference type="SAM" id="MobiDB-lite"/>
    </source>
</evidence>
<reference evidence="3" key="2">
    <citation type="submission" date="2019-10" db="EMBL/GenBank/DDBJ databases">
        <authorList>
            <consortium name="NCBI Genome Project"/>
        </authorList>
    </citation>
    <scope>NUCLEOTIDE SEQUENCE</scope>
    <source>
        <strain evidence="3">NI907</strain>
    </source>
</reference>
<feature type="region of interest" description="Disordered" evidence="1">
    <location>
        <begin position="1"/>
        <end position="40"/>
    </location>
</feature>
<dbReference type="KEGG" id="pgri:PgNI_03338"/>
<dbReference type="GeneID" id="41958303"/>
<accession>A0A6P8B9W1</accession>
<name>A0A6P8B9W1_PYRGI</name>
<sequence>MGLRQASLSGFFPGNGRSSGGCERQAKKAYEGSTKGAKQGSGLPIPRVITKGLEMFPLPTGVIAALCQAPVPSSLVKDRDKFRTNDALNLEGRCLGCTHPHNNNNNNLLTLTPMFLAKSVHFLYWTCHGRIGWEIAAQDLWRRGKR</sequence>
<dbReference type="RefSeq" id="XP_030983962.1">
    <property type="nucleotide sequence ID" value="XM_031123393.1"/>
</dbReference>
<reference evidence="3" key="1">
    <citation type="journal article" date="2019" name="Mol. Biol. Evol.">
        <title>Blast fungal genomes show frequent chromosomal changes, gene gains and losses, and effector gene turnover.</title>
        <authorList>
            <person name="Gomez Luciano L.B."/>
            <person name="Jason Tsai I."/>
            <person name="Chuma I."/>
            <person name="Tosa Y."/>
            <person name="Chen Y.H."/>
            <person name="Li J.Y."/>
            <person name="Li M.Y."/>
            <person name="Jade Lu M.Y."/>
            <person name="Nakayashiki H."/>
            <person name="Li W.H."/>
        </authorList>
    </citation>
    <scope>NUCLEOTIDE SEQUENCE</scope>
    <source>
        <strain evidence="3">NI907</strain>
    </source>
</reference>
<dbReference type="Proteomes" id="UP000515153">
    <property type="component" value="Unplaced"/>
</dbReference>
<organism evidence="2 3">
    <name type="scientific">Pyricularia grisea</name>
    <name type="common">Crabgrass-specific blast fungus</name>
    <name type="synonym">Magnaporthe grisea</name>
    <dbReference type="NCBI Taxonomy" id="148305"/>
    <lineage>
        <taxon>Eukaryota</taxon>
        <taxon>Fungi</taxon>
        <taxon>Dikarya</taxon>
        <taxon>Ascomycota</taxon>
        <taxon>Pezizomycotina</taxon>
        <taxon>Sordariomycetes</taxon>
        <taxon>Sordariomycetidae</taxon>
        <taxon>Magnaporthales</taxon>
        <taxon>Pyriculariaceae</taxon>
        <taxon>Pyricularia</taxon>
    </lineage>
</organism>